<evidence type="ECO:0000256" key="4">
    <source>
        <dbReference type="ARBA" id="ARBA00022692"/>
    </source>
</evidence>
<comment type="subcellular location">
    <subcellularLocation>
        <location evidence="1">Cell membrane</location>
        <topology evidence="1">Multi-pass membrane protein</topology>
    </subcellularLocation>
</comment>
<evidence type="ECO:0000256" key="2">
    <source>
        <dbReference type="ARBA" id="ARBA00006679"/>
    </source>
</evidence>
<keyword evidence="5 7" id="KW-1133">Transmembrane helix</keyword>
<protein>
    <submittedName>
        <fullName evidence="8">DoxX family protein</fullName>
    </submittedName>
</protein>
<gene>
    <name evidence="8" type="ORF">DAI18_01855</name>
</gene>
<evidence type="ECO:0000256" key="7">
    <source>
        <dbReference type="SAM" id="Phobius"/>
    </source>
</evidence>
<keyword evidence="6 7" id="KW-0472">Membrane</keyword>
<evidence type="ECO:0000256" key="3">
    <source>
        <dbReference type="ARBA" id="ARBA00022475"/>
    </source>
</evidence>
<dbReference type="Proteomes" id="UP000244173">
    <property type="component" value="Chromosome"/>
</dbReference>
<evidence type="ECO:0000256" key="6">
    <source>
        <dbReference type="ARBA" id="ARBA00023136"/>
    </source>
</evidence>
<dbReference type="RefSeq" id="WP_107888630.1">
    <property type="nucleotide sequence ID" value="NZ_CALFSO010000119.1"/>
</dbReference>
<dbReference type="GO" id="GO:0005886">
    <property type="term" value="C:plasma membrane"/>
    <property type="evidence" value="ECO:0007669"/>
    <property type="project" value="UniProtKB-SubCell"/>
</dbReference>
<accession>A0A2U3THM5</accession>
<keyword evidence="9" id="KW-1185">Reference proteome</keyword>
<dbReference type="AlphaFoldDB" id="A0A2U3THM5"/>
<name>A0A2U3THM5_9NEIS</name>
<evidence type="ECO:0000256" key="5">
    <source>
        <dbReference type="ARBA" id="ARBA00022989"/>
    </source>
</evidence>
<dbReference type="Pfam" id="PF07681">
    <property type="entry name" value="DoxX"/>
    <property type="match status" value="1"/>
</dbReference>
<dbReference type="InterPro" id="IPR051907">
    <property type="entry name" value="DoxX-like_oxidoreductase"/>
</dbReference>
<feature type="transmembrane region" description="Helical" evidence="7">
    <location>
        <begin position="7"/>
        <end position="24"/>
    </location>
</feature>
<comment type="similarity">
    <text evidence="2">Belongs to the DoxX family.</text>
</comment>
<dbReference type="OrthoDB" id="9792760at2"/>
<keyword evidence="4 7" id="KW-0812">Transmembrane</keyword>
<organism evidence="8 9">
    <name type="scientific">Microvirgula aerodenitrificans</name>
    <dbReference type="NCBI Taxonomy" id="57480"/>
    <lineage>
        <taxon>Bacteria</taxon>
        <taxon>Pseudomonadati</taxon>
        <taxon>Pseudomonadota</taxon>
        <taxon>Betaproteobacteria</taxon>
        <taxon>Neisseriales</taxon>
        <taxon>Aquaspirillaceae</taxon>
        <taxon>Microvirgula</taxon>
    </lineage>
</organism>
<dbReference type="PANTHER" id="PTHR33452">
    <property type="entry name" value="OXIDOREDUCTASE CATD-RELATED"/>
    <property type="match status" value="1"/>
</dbReference>
<sequence>MTRNAPLFAIARILMAVIFIISGFGKITGFAGTTAWMASMGLPFPAVLLVLATVVELGGGIALALGFQVRYSAALLALFTLAITPVFHAFWAAAPEAAEIQQLMFLKNLAMAGGLIHMANWDFNRRQAA</sequence>
<evidence type="ECO:0000256" key="1">
    <source>
        <dbReference type="ARBA" id="ARBA00004651"/>
    </source>
</evidence>
<dbReference type="STRING" id="1122240.GCA_000620105_01032"/>
<dbReference type="KEGG" id="maer:DAI18_01855"/>
<feature type="transmembrane region" description="Helical" evidence="7">
    <location>
        <begin position="44"/>
        <end position="67"/>
    </location>
</feature>
<dbReference type="EMBL" id="CP028519">
    <property type="protein sequence ID" value="AVY92923.1"/>
    <property type="molecule type" value="Genomic_DNA"/>
</dbReference>
<dbReference type="PANTHER" id="PTHR33452:SF1">
    <property type="entry name" value="INNER MEMBRANE PROTEIN YPHA-RELATED"/>
    <property type="match status" value="1"/>
</dbReference>
<reference evidence="8 9" key="1">
    <citation type="submission" date="2018-04" db="EMBL/GenBank/DDBJ databases">
        <title>Denitrifier Microvirgula.</title>
        <authorList>
            <person name="Anderson E."/>
            <person name="Jang J."/>
            <person name="Ishii S."/>
        </authorList>
    </citation>
    <scope>NUCLEOTIDE SEQUENCE [LARGE SCALE GENOMIC DNA]</scope>
    <source>
        <strain evidence="8 9">BE2.4</strain>
    </source>
</reference>
<evidence type="ECO:0000313" key="9">
    <source>
        <dbReference type="Proteomes" id="UP000244173"/>
    </source>
</evidence>
<proteinExistence type="inferred from homology"/>
<keyword evidence="3" id="KW-1003">Cell membrane</keyword>
<feature type="transmembrane region" description="Helical" evidence="7">
    <location>
        <begin position="74"/>
        <end position="94"/>
    </location>
</feature>
<evidence type="ECO:0000313" key="8">
    <source>
        <dbReference type="EMBL" id="AVY92923.1"/>
    </source>
</evidence>
<dbReference type="InterPro" id="IPR032808">
    <property type="entry name" value="DoxX"/>
</dbReference>